<evidence type="ECO:0000313" key="3">
    <source>
        <dbReference type="EMBL" id="KAF3573282.1"/>
    </source>
</evidence>
<organism evidence="3 4">
    <name type="scientific">Brassica cretica</name>
    <name type="common">Mustard</name>
    <dbReference type="NCBI Taxonomy" id="69181"/>
    <lineage>
        <taxon>Eukaryota</taxon>
        <taxon>Viridiplantae</taxon>
        <taxon>Streptophyta</taxon>
        <taxon>Embryophyta</taxon>
        <taxon>Tracheophyta</taxon>
        <taxon>Spermatophyta</taxon>
        <taxon>Magnoliopsida</taxon>
        <taxon>eudicotyledons</taxon>
        <taxon>Gunneridae</taxon>
        <taxon>Pentapetalae</taxon>
        <taxon>rosids</taxon>
        <taxon>malvids</taxon>
        <taxon>Brassicales</taxon>
        <taxon>Brassicaceae</taxon>
        <taxon>Brassiceae</taxon>
        <taxon>Brassica</taxon>
    </lineage>
</organism>
<dbReference type="Pfam" id="PF14309">
    <property type="entry name" value="DUF4378"/>
    <property type="match status" value="1"/>
</dbReference>
<dbReference type="PANTHER" id="PTHR47212:SF11">
    <property type="entry name" value="PHOSPHATIDYLINOSITOL N-ACETYGLUCOSAMINLYTRANSFERASE SUBUNIT P-LIKE PROTEIN"/>
    <property type="match status" value="1"/>
</dbReference>
<accession>A0A8S9RLT2</accession>
<feature type="compositionally biased region" description="Polar residues" evidence="1">
    <location>
        <begin position="138"/>
        <end position="157"/>
    </location>
</feature>
<proteinExistence type="predicted"/>
<evidence type="ECO:0000313" key="4">
    <source>
        <dbReference type="Proteomes" id="UP000712600"/>
    </source>
</evidence>
<sequence length="438" mass="49284">MEKSTSTATPPPPPSATSSLPLPTAAAADQRSSPAMDLDNPPVPSRPHIGGAQVAPSDPSSRGRKRGLEGNLKVENSNYYKMRLLVKDLRPHVLEVLRAPDFRNCKAAIQIQEKMKLLLQLYQEMIRQTPKLEKSTKTESLSNGKALNQTPEATSTTDNKHNNSVVGDDKVVGGSAFGWNFVTYGGTDAVYCGLSKEEYRTSHPIVQAEAHSSHEESLPQPSLLSAASPSHYISRTDEYELVLDPLFIGYEISPQRGEAKRQTPCNQNEEKDVPMDEKERVFKYVKGVLGAIDSSWEEMHLKTEFSDQILNPALFNNIPFYPSRLCAADHDHELLFDSINELIFEFCRFPQWVSFVKPRTDQVFSFSGESIVDEVQKEVYCRLFPLQFADSVDQIIREDMDKRGNWLDDVRSEVECIGFETSELILNELLEQLMLDLL</sequence>
<evidence type="ECO:0000256" key="1">
    <source>
        <dbReference type="SAM" id="MobiDB-lite"/>
    </source>
</evidence>
<protein>
    <recommendedName>
        <fullName evidence="2">DUF4378 domain-containing protein</fullName>
    </recommendedName>
</protein>
<feature type="region of interest" description="Disordered" evidence="1">
    <location>
        <begin position="131"/>
        <end position="166"/>
    </location>
</feature>
<dbReference type="Proteomes" id="UP000712600">
    <property type="component" value="Unassembled WGS sequence"/>
</dbReference>
<reference evidence="3" key="1">
    <citation type="submission" date="2019-12" db="EMBL/GenBank/DDBJ databases">
        <title>Genome sequencing and annotation of Brassica cretica.</title>
        <authorList>
            <person name="Studholme D.J."/>
            <person name="Sarris P."/>
        </authorList>
    </citation>
    <scope>NUCLEOTIDE SEQUENCE</scope>
    <source>
        <strain evidence="3">PFS-109/04</strain>
        <tissue evidence="3">Leaf</tissue>
    </source>
</reference>
<evidence type="ECO:0000259" key="2">
    <source>
        <dbReference type="Pfam" id="PF14309"/>
    </source>
</evidence>
<feature type="region of interest" description="Disordered" evidence="1">
    <location>
        <begin position="1"/>
        <end position="70"/>
    </location>
</feature>
<feature type="domain" description="DUF4378" evidence="2">
    <location>
        <begin position="282"/>
        <end position="431"/>
    </location>
</feature>
<gene>
    <name evidence="3" type="ORF">F2Q69_00063929</name>
</gene>
<dbReference type="InterPro" id="IPR025486">
    <property type="entry name" value="DUF4378"/>
</dbReference>
<feature type="compositionally biased region" description="Low complexity" evidence="1">
    <location>
        <begin position="16"/>
        <end position="28"/>
    </location>
</feature>
<dbReference type="PANTHER" id="PTHR47212">
    <property type="entry name" value="ADHESIN-LIKE PROTEIN, PUTATIVE (DUF3741)-RELATED"/>
    <property type="match status" value="1"/>
</dbReference>
<dbReference type="EMBL" id="QGKX02000095">
    <property type="protein sequence ID" value="KAF3573282.1"/>
    <property type="molecule type" value="Genomic_DNA"/>
</dbReference>
<name>A0A8S9RLT2_BRACR</name>
<comment type="caution">
    <text evidence="3">The sequence shown here is derived from an EMBL/GenBank/DDBJ whole genome shotgun (WGS) entry which is preliminary data.</text>
</comment>
<dbReference type="AlphaFoldDB" id="A0A8S9RLT2"/>